<sequence length="209" mass="22320">MDNATVVAVVTVVVVLAALVVAPKALLRVRPEQAVVVERGGRFRTVAGTGLRLLVPFVDRVRARVDLREQILRMPAQPVVTADGAAVGVVVTVRFRVTDARAAVYDRPAPDGTTARREPSHMESVERVVTTALRELGGRTAAEQLRSVQGGAVLAPHLRDRADRECAPWGVRIGEVDVTPADAPQPEHAERPAPRAHPTDADRSGHAGA</sequence>
<comment type="similarity">
    <text evidence="1">Belongs to the band 7/mec-2 family.</text>
</comment>
<dbReference type="EMBL" id="VLJV01000001">
    <property type="protein sequence ID" value="TWH19338.1"/>
    <property type="molecule type" value="Genomic_DNA"/>
</dbReference>
<organism evidence="5 6">
    <name type="scientific">Prauserella rugosa</name>
    <dbReference type="NCBI Taxonomy" id="43354"/>
    <lineage>
        <taxon>Bacteria</taxon>
        <taxon>Bacillati</taxon>
        <taxon>Actinomycetota</taxon>
        <taxon>Actinomycetes</taxon>
        <taxon>Pseudonocardiales</taxon>
        <taxon>Pseudonocardiaceae</taxon>
        <taxon>Prauserella</taxon>
    </lineage>
</organism>
<feature type="region of interest" description="Disordered" evidence="2">
    <location>
        <begin position="176"/>
        <end position="209"/>
    </location>
</feature>
<keyword evidence="3" id="KW-1133">Transmembrane helix</keyword>
<keyword evidence="6" id="KW-1185">Reference proteome</keyword>
<dbReference type="RefSeq" id="WP_048808404.1">
    <property type="nucleotide sequence ID" value="NZ_JOIJ01000002.1"/>
</dbReference>
<comment type="caution">
    <text evidence="5">The sequence shown here is derived from an EMBL/GenBank/DDBJ whole genome shotgun (WGS) entry which is preliminary data.</text>
</comment>
<dbReference type="Pfam" id="PF01145">
    <property type="entry name" value="Band_7"/>
    <property type="match status" value="1"/>
</dbReference>
<evidence type="ECO:0000256" key="2">
    <source>
        <dbReference type="SAM" id="MobiDB-lite"/>
    </source>
</evidence>
<dbReference type="GO" id="GO:0005886">
    <property type="term" value="C:plasma membrane"/>
    <property type="evidence" value="ECO:0007669"/>
    <property type="project" value="InterPro"/>
</dbReference>
<dbReference type="PANTHER" id="PTHR10264:SF19">
    <property type="entry name" value="AT06885P-RELATED"/>
    <property type="match status" value="1"/>
</dbReference>
<gene>
    <name evidence="5" type="ORF">JD82_01161</name>
</gene>
<proteinExistence type="inferred from homology"/>
<feature type="compositionally biased region" description="Basic and acidic residues" evidence="2">
    <location>
        <begin position="185"/>
        <end position="209"/>
    </location>
</feature>
<evidence type="ECO:0000313" key="6">
    <source>
        <dbReference type="Proteomes" id="UP000317303"/>
    </source>
</evidence>
<feature type="domain" description="Band 7" evidence="4">
    <location>
        <begin position="24"/>
        <end position="196"/>
    </location>
</feature>
<dbReference type="InterPro" id="IPR001107">
    <property type="entry name" value="Band_7"/>
</dbReference>
<evidence type="ECO:0000256" key="3">
    <source>
        <dbReference type="SAM" id="Phobius"/>
    </source>
</evidence>
<dbReference type="PANTHER" id="PTHR10264">
    <property type="entry name" value="BAND 7 PROTEIN-RELATED"/>
    <property type="match status" value="1"/>
</dbReference>
<evidence type="ECO:0000259" key="4">
    <source>
        <dbReference type="SMART" id="SM00244"/>
    </source>
</evidence>
<evidence type="ECO:0000256" key="1">
    <source>
        <dbReference type="ARBA" id="ARBA00008164"/>
    </source>
</evidence>
<dbReference type="InterPro" id="IPR043202">
    <property type="entry name" value="Band-7_stomatin-like"/>
</dbReference>
<dbReference type="SUPFAM" id="SSF117892">
    <property type="entry name" value="Band 7/SPFH domain"/>
    <property type="match status" value="1"/>
</dbReference>
<dbReference type="AlphaFoldDB" id="A0A660C738"/>
<reference evidence="5 6" key="1">
    <citation type="submission" date="2019-07" db="EMBL/GenBank/DDBJ databases">
        <title>R&amp;d 2014.</title>
        <authorList>
            <person name="Klenk H.-P."/>
        </authorList>
    </citation>
    <scope>NUCLEOTIDE SEQUENCE [LARGE SCALE GENOMIC DNA]</scope>
    <source>
        <strain evidence="5 6">DSM 43194</strain>
    </source>
</reference>
<dbReference type="Proteomes" id="UP000317303">
    <property type="component" value="Unassembled WGS sequence"/>
</dbReference>
<accession>A0A660C738</accession>
<keyword evidence="3" id="KW-0812">Transmembrane</keyword>
<feature type="transmembrane region" description="Helical" evidence="3">
    <location>
        <begin position="6"/>
        <end position="27"/>
    </location>
</feature>
<name>A0A660C738_9PSEU</name>
<dbReference type="InterPro" id="IPR036013">
    <property type="entry name" value="Band_7/SPFH_dom_sf"/>
</dbReference>
<keyword evidence="3" id="KW-0472">Membrane</keyword>
<evidence type="ECO:0000313" key="5">
    <source>
        <dbReference type="EMBL" id="TWH19338.1"/>
    </source>
</evidence>
<dbReference type="Gene3D" id="3.30.479.30">
    <property type="entry name" value="Band 7 domain"/>
    <property type="match status" value="1"/>
</dbReference>
<protein>
    <submittedName>
        <fullName evidence="5">SPFH domain/Band 7 family protein</fullName>
    </submittedName>
</protein>
<dbReference type="SMART" id="SM00244">
    <property type="entry name" value="PHB"/>
    <property type="match status" value="1"/>
</dbReference>